<protein>
    <submittedName>
        <fullName evidence="3">GNAT family N-acetyltransferase</fullName>
    </submittedName>
</protein>
<reference evidence="4" key="1">
    <citation type="journal article" date="2019" name="Int. J. Syst. Evol. Microbiol.">
        <title>The Global Catalogue of Microorganisms (GCM) 10K type strain sequencing project: providing services to taxonomists for standard genome sequencing and annotation.</title>
        <authorList>
            <consortium name="The Broad Institute Genomics Platform"/>
            <consortium name="The Broad Institute Genome Sequencing Center for Infectious Disease"/>
            <person name="Wu L."/>
            <person name="Ma J."/>
        </authorList>
    </citation>
    <scope>NUCLEOTIDE SEQUENCE [LARGE SCALE GENOMIC DNA]</scope>
    <source>
        <strain evidence="4">CGMCC 4.1641</strain>
    </source>
</reference>
<evidence type="ECO:0000313" key="3">
    <source>
        <dbReference type="EMBL" id="MFC4302407.1"/>
    </source>
</evidence>
<evidence type="ECO:0000256" key="1">
    <source>
        <dbReference type="SAM" id="MobiDB-lite"/>
    </source>
</evidence>
<dbReference type="EMBL" id="JBHSED010000003">
    <property type="protein sequence ID" value="MFC4302407.1"/>
    <property type="molecule type" value="Genomic_DNA"/>
</dbReference>
<gene>
    <name evidence="3" type="ORF">ACFO1S_02985</name>
</gene>
<keyword evidence="4" id="KW-1185">Reference proteome</keyword>
<dbReference type="SUPFAM" id="SSF55729">
    <property type="entry name" value="Acyl-CoA N-acyltransferases (Nat)"/>
    <property type="match status" value="1"/>
</dbReference>
<dbReference type="InterPro" id="IPR038740">
    <property type="entry name" value="BioF2-like_GNAT_dom"/>
</dbReference>
<sequence length="397" mass="46607">MMRCEIVTDREAFDSLRPLWTGLVQEMESPDPYDTWEWANDCLNAMDGSAIRLFIVVLYESDVCVAIFPLRITTKKIGWLRIRTLRPITQGLATYCGFCLHRAYNERTLLNGFVDALERFGSRWDRLALRNLSSKNNATYLLRRLVGDRFKLFEEEGDLTPYLNYSLHYPEKINKKEHREIQRKERKLRKEHEVNLQLDQPFENALWRRAVELNKLKWADSKFRSPEFTRFYEAVMLRMNREGRLGFSYLEIDGRIEAIGLCFHMGKKVYGKFINYSAEYAKRGIGVMLARSMIEHYAQCGMEEFDFEDGTQPYKFYWTDTVRRNYDIDVLNRSPKKALLALYYIARTLVRLSGATHLRQRLAERARKLGTKDKKRGELHAQSGDTARRPGMEAVGG</sequence>
<name>A0ABV8S4R4_9BACL</name>
<dbReference type="Proteomes" id="UP001595755">
    <property type="component" value="Unassembled WGS sequence"/>
</dbReference>
<comment type="caution">
    <text evidence="3">The sequence shown here is derived from an EMBL/GenBank/DDBJ whole genome shotgun (WGS) entry which is preliminary data.</text>
</comment>
<evidence type="ECO:0000313" key="4">
    <source>
        <dbReference type="Proteomes" id="UP001595755"/>
    </source>
</evidence>
<dbReference type="Pfam" id="PF13480">
    <property type="entry name" value="Acetyltransf_6"/>
    <property type="match status" value="1"/>
</dbReference>
<evidence type="ECO:0000259" key="2">
    <source>
        <dbReference type="Pfam" id="PF13480"/>
    </source>
</evidence>
<feature type="region of interest" description="Disordered" evidence="1">
    <location>
        <begin position="366"/>
        <end position="397"/>
    </location>
</feature>
<organism evidence="3 4">
    <name type="scientific">Cohnella boryungensis</name>
    <dbReference type="NCBI Taxonomy" id="768479"/>
    <lineage>
        <taxon>Bacteria</taxon>
        <taxon>Bacillati</taxon>
        <taxon>Bacillota</taxon>
        <taxon>Bacilli</taxon>
        <taxon>Bacillales</taxon>
        <taxon>Paenibacillaceae</taxon>
        <taxon>Cohnella</taxon>
    </lineage>
</organism>
<dbReference type="InterPro" id="IPR016181">
    <property type="entry name" value="Acyl_CoA_acyltransferase"/>
</dbReference>
<feature type="domain" description="BioF2-like acetyltransferase" evidence="2">
    <location>
        <begin position="176"/>
        <end position="315"/>
    </location>
</feature>
<dbReference type="Gene3D" id="3.40.630.30">
    <property type="match status" value="1"/>
</dbReference>
<proteinExistence type="predicted"/>
<accession>A0ABV8S4R4</accession>
<dbReference type="RefSeq" id="WP_204600727.1">
    <property type="nucleotide sequence ID" value="NZ_JBHSED010000003.1"/>
</dbReference>
<feature type="compositionally biased region" description="Basic and acidic residues" evidence="1">
    <location>
        <begin position="366"/>
        <end position="379"/>
    </location>
</feature>